<proteinExistence type="predicted"/>
<feature type="region of interest" description="Disordered" evidence="1">
    <location>
        <begin position="77"/>
        <end position="127"/>
    </location>
</feature>
<organism evidence="2 3">
    <name type="scientific">Gymnopilus dilepis</name>
    <dbReference type="NCBI Taxonomy" id="231916"/>
    <lineage>
        <taxon>Eukaryota</taxon>
        <taxon>Fungi</taxon>
        <taxon>Dikarya</taxon>
        <taxon>Basidiomycota</taxon>
        <taxon>Agaricomycotina</taxon>
        <taxon>Agaricomycetes</taxon>
        <taxon>Agaricomycetidae</taxon>
        <taxon>Agaricales</taxon>
        <taxon>Agaricineae</taxon>
        <taxon>Hymenogastraceae</taxon>
        <taxon>Gymnopilus</taxon>
    </lineage>
</organism>
<feature type="compositionally biased region" description="Pro residues" evidence="1">
    <location>
        <begin position="83"/>
        <end position="109"/>
    </location>
</feature>
<reference evidence="2 3" key="1">
    <citation type="journal article" date="2018" name="Evol. Lett.">
        <title>Horizontal gene cluster transfer increased hallucinogenic mushroom diversity.</title>
        <authorList>
            <person name="Reynolds H.T."/>
            <person name="Vijayakumar V."/>
            <person name="Gluck-Thaler E."/>
            <person name="Korotkin H.B."/>
            <person name="Matheny P.B."/>
            <person name="Slot J.C."/>
        </authorList>
    </citation>
    <scope>NUCLEOTIDE SEQUENCE [LARGE SCALE GENOMIC DNA]</scope>
    <source>
        <strain evidence="2 3">SRW20</strain>
    </source>
</reference>
<comment type="caution">
    <text evidence="2">The sequence shown here is derived from an EMBL/GenBank/DDBJ whole genome shotgun (WGS) entry which is preliminary data.</text>
</comment>
<sequence>YEYDLPRQYEEYPQSLPKRSVIYPRIFPDLYLRPSPCNSQNFTARFDRYASRSAIVTKARHVERTFACLQCHNLAPSPTRSPGVPPTPPPHNPHPQSPKKPSQPSPTPPNSNISPRSTPSSSHIQTPSRPLCLSLLLSIE</sequence>
<dbReference type="AlphaFoldDB" id="A0A409XYK9"/>
<evidence type="ECO:0000313" key="2">
    <source>
        <dbReference type="EMBL" id="PPQ95868.1"/>
    </source>
</evidence>
<keyword evidence="3" id="KW-1185">Reference proteome</keyword>
<protein>
    <submittedName>
        <fullName evidence="2">Uncharacterized protein</fullName>
    </submittedName>
</protein>
<dbReference type="Proteomes" id="UP000284706">
    <property type="component" value="Unassembled WGS sequence"/>
</dbReference>
<dbReference type="InParanoid" id="A0A409XYK9"/>
<gene>
    <name evidence="2" type="ORF">CVT26_015607</name>
</gene>
<name>A0A409XYK9_9AGAR</name>
<feature type="non-terminal residue" evidence="2">
    <location>
        <position position="1"/>
    </location>
</feature>
<evidence type="ECO:0000313" key="3">
    <source>
        <dbReference type="Proteomes" id="UP000284706"/>
    </source>
</evidence>
<accession>A0A409XYK9</accession>
<evidence type="ECO:0000256" key="1">
    <source>
        <dbReference type="SAM" id="MobiDB-lite"/>
    </source>
</evidence>
<dbReference type="EMBL" id="NHYE01001409">
    <property type="protein sequence ID" value="PPQ95868.1"/>
    <property type="molecule type" value="Genomic_DNA"/>
</dbReference>
<feature type="compositionally biased region" description="Low complexity" evidence="1">
    <location>
        <begin position="110"/>
        <end position="122"/>
    </location>
</feature>